<dbReference type="GO" id="GO:0003676">
    <property type="term" value="F:nucleic acid binding"/>
    <property type="evidence" value="ECO:0007669"/>
    <property type="project" value="InterPro"/>
</dbReference>
<dbReference type="InterPro" id="IPR011129">
    <property type="entry name" value="CSD"/>
</dbReference>
<dbReference type="SUPFAM" id="SSF50249">
    <property type="entry name" value="Nucleic acid-binding proteins"/>
    <property type="match status" value="1"/>
</dbReference>
<feature type="compositionally biased region" description="Low complexity" evidence="1">
    <location>
        <begin position="12"/>
        <end position="31"/>
    </location>
</feature>
<keyword evidence="4" id="KW-1185">Reference proteome</keyword>
<feature type="region of interest" description="Disordered" evidence="1">
    <location>
        <begin position="1"/>
        <end position="31"/>
    </location>
</feature>
<dbReference type="Gene3D" id="2.40.50.140">
    <property type="entry name" value="Nucleic acid-binding proteins"/>
    <property type="match status" value="1"/>
</dbReference>
<sequence>MADTEKAPQPQPQQQEPAPQPQQTKQAAKQKQVIAEKVAGVVKWFNVKSGYGFINRNDTREDVFVHQTAIARNNPRKAVRSVGDGEAVEFAVVAGEKGYEAAGVTGPGGEPVKGSPYAADKRRGYQRQYYPRQGVGRGGEGAPRRGGMGRRGPPPTQGGAQGDEGQDGNVQIVQTQRRYFRRNFRGGRRAVGPGPMNRGGYRGARPRNYQGGQQGQGQGQQRVQNGSEGAQGEGATAGAATSTAAAAPAAPAATSTSAPAPAPASPAAPAQQQTPAKPKTTKSAGTTIETTTNESQA</sequence>
<dbReference type="InterPro" id="IPR019844">
    <property type="entry name" value="CSD_CS"/>
</dbReference>
<feature type="domain" description="CSD" evidence="2">
    <location>
        <begin position="37"/>
        <end position="106"/>
    </location>
</feature>
<dbReference type="CDD" id="cd04458">
    <property type="entry name" value="CSP_CDS"/>
    <property type="match status" value="1"/>
</dbReference>
<accession>A0A4C1YUY5</accession>
<reference evidence="3 4" key="1">
    <citation type="journal article" date="2019" name="Commun. Biol.">
        <title>The bagworm genome reveals a unique fibroin gene that provides high tensile strength.</title>
        <authorList>
            <person name="Kono N."/>
            <person name="Nakamura H."/>
            <person name="Ohtoshi R."/>
            <person name="Tomita M."/>
            <person name="Numata K."/>
            <person name="Arakawa K."/>
        </authorList>
    </citation>
    <scope>NUCLEOTIDE SEQUENCE [LARGE SCALE GENOMIC DNA]</scope>
</reference>
<organism evidence="3 4">
    <name type="scientific">Eumeta variegata</name>
    <name type="common">Bagworm moth</name>
    <name type="synonym">Eumeta japonica</name>
    <dbReference type="NCBI Taxonomy" id="151549"/>
    <lineage>
        <taxon>Eukaryota</taxon>
        <taxon>Metazoa</taxon>
        <taxon>Ecdysozoa</taxon>
        <taxon>Arthropoda</taxon>
        <taxon>Hexapoda</taxon>
        <taxon>Insecta</taxon>
        <taxon>Pterygota</taxon>
        <taxon>Neoptera</taxon>
        <taxon>Endopterygota</taxon>
        <taxon>Lepidoptera</taxon>
        <taxon>Glossata</taxon>
        <taxon>Ditrysia</taxon>
        <taxon>Tineoidea</taxon>
        <taxon>Psychidae</taxon>
        <taxon>Oiketicinae</taxon>
        <taxon>Eumeta</taxon>
    </lineage>
</organism>
<dbReference type="PRINTS" id="PR00050">
    <property type="entry name" value="COLDSHOCK"/>
</dbReference>
<feature type="compositionally biased region" description="Polar residues" evidence="1">
    <location>
        <begin position="288"/>
        <end position="297"/>
    </location>
</feature>
<comment type="caution">
    <text evidence="3">The sequence shown here is derived from an EMBL/GenBank/DDBJ whole genome shotgun (WGS) entry which is preliminary data.</text>
</comment>
<dbReference type="STRING" id="151549.A0A4C1YUY5"/>
<feature type="compositionally biased region" description="Gly residues" evidence="1">
    <location>
        <begin position="135"/>
        <end position="150"/>
    </location>
</feature>
<dbReference type="SMART" id="SM00357">
    <property type="entry name" value="CSP"/>
    <property type="match status" value="1"/>
</dbReference>
<dbReference type="EMBL" id="BGZK01001382">
    <property type="protein sequence ID" value="GBP78722.1"/>
    <property type="molecule type" value="Genomic_DNA"/>
</dbReference>
<dbReference type="PANTHER" id="PTHR11544">
    <property type="entry name" value="COLD SHOCK DOMAIN CONTAINING PROTEINS"/>
    <property type="match status" value="1"/>
</dbReference>
<dbReference type="Proteomes" id="UP000299102">
    <property type="component" value="Unassembled WGS sequence"/>
</dbReference>
<feature type="compositionally biased region" description="Low complexity" evidence="1">
    <location>
        <begin position="267"/>
        <end position="287"/>
    </location>
</feature>
<dbReference type="InterPro" id="IPR050181">
    <property type="entry name" value="Cold_shock_domain"/>
</dbReference>
<evidence type="ECO:0000313" key="4">
    <source>
        <dbReference type="Proteomes" id="UP000299102"/>
    </source>
</evidence>
<evidence type="ECO:0000313" key="3">
    <source>
        <dbReference type="EMBL" id="GBP78722.1"/>
    </source>
</evidence>
<protein>
    <submittedName>
        <fullName evidence="3">Y-box factor homolog</fullName>
    </submittedName>
</protein>
<dbReference type="InterPro" id="IPR012340">
    <property type="entry name" value="NA-bd_OB-fold"/>
</dbReference>
<dbReference type="Pfam" id="PF00313">
    <property type="entry name" value="CSD"/>
    <property type="match status" value="1"/>
</dbReference>
<name>A0A4C1YUY5_EUMVA</name>
<dbReference type="InterPro" id="IPR002059">
    <property type="entry name" value="CSP_DNA-bd"/>
</dbReference>
<gene>
    <name evidence="3" type="ORF">EVAR_65466_1</name>
</gene>
<feature type="compositionally biased region" description="Basic residues" evidence="1">
    <location>
        <begin position="178"/>
        <end position="188"/>
    </location>
</feature>
<dbReference type="AlphaFoldDB" id="A0A4C1YUY5"/>
<evidence type="ECO:0000259" key="2">
    <source>
        <dbReference type="PROSITE" id="PS51857"/>
    </source>
</evidence>
<evidence type="ECO:0000256" key="1">
    <source>
        <dbReference type="SAM" id="MobiDB-lite"/>
    </source>
</evidence>
<feature type="compositionally biased region" description="Low complexity" evidence="1">
    <location>
        <begin position="234"/>
        <end position="259"/>
    </location>
</feature>
<dbReference type="PROSITE" id="PS51857">
    <property type="entry name" value="CSD_2"/>
    <property type="match status" value="1"/>
</dbReference>
<dbReference type="PROSITE" id="PS00352">
    <property type="entry name" value="CSD_1"/>
    <property type="match status" value="1"/>
</dbReference>
<proteinExistence type="predicted"/>
<dbReference type="OrthoDB" id="203339at2759"/>
<feature type="region of interest" description="Disordered" evidence="1">
    <location>
        <begin position="105"/>
        <end position="297"/>
    </location>
</feature>